<keyword evidence="3" id="KW-0378">Hydrolase</keyword>
<dbReference type="Pfam" id="PF17390">
    <property type="entry name" value="Bac_rhamnosid_C"/>
    <property type="match status" value="1"/>
</dbReference>
<evidence type="ECO:0000256" key="1">
    <source>
        <dbReference type="ARBA" id="ARBA00001445"/>
    </source>
</evidence>
<dbReference type="PANTHER" id="PTHR33307">
    <property type="entry name" value="ALPHA-RHAMNOSIDASE (EUROFUNG)"/>
    <property type="match status" value="1"/>
</dbReference>
<dbReference type="Pfam" id="PF17389">
    <property type="entry name" value="Bac_rhamnosid6H"/>
    <property type="match status" value="1"/>
</dbReference>
<dbReference type="PANTHER" id="PTHR33307:SF11">
    <property type="entry name" value="ALPHA-L-RHAMNOSIDASE"/>
    <property type="match status" value="1"/>
</dbReference>
<evidence type="ECO:0000256" key="2">
    <source>
        <dbReference type="ARBA" id="ARBA00012652"/>
    </source>
</evidence>
<dbReference type="PIRSF" id="PIRSF010631">
    <property type="entry name" value="A-rhamnsds"/>
    <property type="match status" value="1"/>
</dbReference>
<dbReference type="GO" id="GO:0030596">
    <property type="term" value="F:alpha-L-rhamnosidase activity"/>
    <property type="evidence" value="ECO:0007669"/>
    <property type="project" value="UniProtKB-EC"/>
</dbReference>
<dbReference type="GO" id="GO:0005975">
    <property type="term" value="P:carbohydrate metabolic process"/>
    <property type="evidence" value="ECO:0007669"/>
    <property type="project" value="InterPro"/>
</dbReference>
<dbReference type="EMBL" id="SNQG01000001">
    <property type="protein sequence ID" value="TEW68735.1"/>
    <property type="molecule type" value="Genomic_DNA"/>
</dbReference>
<dbReference type="EMBL" id="JACIEG010000001">
    <property type="protein sequence ID" value="MBB3968258.1"/>
    <property type="molecule type" value="Genomic_DNA"/>
</dbReference>
<name>A0A4Y8AJN8_9SPHI</name>
<sequence length="925" mass="103006">MTKNLKSIFVFCLLLFVSLKVSAQITVSALRCEYRDAPLGINSPNPQLSWLLASNAQNVKQTAYRILVADDAALLQKNTGNIWDSKKIVSDKSIQVIYAGKKLASAKVYYWKLMVWDNQGKASAWSKPSKWQMGLLTAADWKGAKWIAYEKMPDSLRIVPAIDNPADSRWNKGNDVLPLMRKEVTITKEIKKATIFITGLGQFDLSINGKKVGDHFLDPGWTQYDKHAQYICFDITGNLVKGGNVFGMMLGNGFYYVPGDRYHKLKSAYGYPKMICRTLIEYKDGTTGNVISDESWKAAPGPVTYSSIYGGEDYNATLHRQGWDKTGFNDAQFRNAVLVSGPQVLEAQQQEPLKIFDEFSVKKITQPKPGVWVYDMGQNASAIPFIKVKGKRGTIIKITPAELLDDQGLVLQAPVGSPVYFNYTLNGEGTESWKPQFMYYGFRYIQIEGAVPQGEAGNSQLPTLLEVKSLHTRNSAADAGSFTCSNELFNKIFKLIDWAIRSNTVSVFTDCPHREKLGWLEEAHLVGSSIHYNYDIATLSRKVIRDMINSQTKDGLIPDIAPEFVKFGGPFRDSPEWGSSSVILPYYVYQWYGDKQILQESYDMMARYVAYLESKSKNHLLYFGLGDWYDIGPKDLGPSQLTPGGITSTAYYYYDLTLLSKIAGIVNKPADEKKYAALAAGVKAVYNKTFFNPKTSQYGTGSQAANAISVYMGLADPEHKSKIIDNIVQDIRNHNNGVTAGDIGYRYLLRVLDEAGRSDVIFDMNNRSDVPGYGYQLAQGATALTESWQGNRISSNNHFMLGHLMEWFYSGLGGIRSDTGSNGFREIVIRPEIVGDVNEVKANYMSPYGNIANEWKKEANTFYMTTTIPVNTTAVIYLPAKKSSNITVGGKSIKANSTLKLINIENGKAVIKAGSGKYSFKVVDE</sequence>
<keyword evidence="12" id="KW-1185">Reference proteome</keyword>
<evidence type="ECO:0000313" key="9">
    <source>
        <dbReference type="EMBL" id="MBB3968258.1"/>
    </source>
</evidence>
<dbReference type="Pfam" id="PF08531">
    <property type="entry name" value="Bac_rhamnosid_N"/>
    <property type="match status" value="1"/>
</dbReference>
<evidence type="ECO:0000256" key="3">
    <source>
        <dbReference type="ARBA" id="ARBA00022801"/>
    </source>
</evidence>
<dbReference type="Gene3D" id="2.60.40.10">
    <property type="entry name" value="Immunoglobulins"/>
    <property type="match status" value="1"/>
</dbReference>
<evidence type="ECO:0000313" key="11">
    <source>
        <dbReference type="Proteomes" id="UP000297248"/>
    </source>
</evidence>
<dbReference type="AlphaFoldDB" id="A0A4Y8AJN8"/>
<dbReference type="InterPro" id="IPR008902">
    <property type="entry name" value="Rhamnosid_concanavalin"/>
</dbReference>
<dbReference type="SUPFAM" id="SSF48208">
    <property type="entry name" value="Six-hairpin glycosidases"/>
    <property type="match status" value="1"/>
</dbReference>
<dbReference type="InterPro" id="IPR035398">
    <property type="entry name" value="Bac_rhamnosid_C"/>
</dbReference>
<dbReference type="Gene3D" id="2.60.420.10">
    <property type="entry name" value="Maltose phosphorylase, domain 3"/>
    <property type="match status" value="1"/>
</dbReference>
<dbReference type="Proteomes" id="UP000297248">
    <property type="component" value="Unassembled WGS sequence"/>
</dbReference>
<reference evidence="10" key="2">
    <citation type="submission" date="2019-03" db="EMBL/GenBank/DDBJ databases">
        <authorList>
            <person name="Yan Y.-Q."/>
            <person name="Du Z.-J."/>
        </authorList>
    </citation>
    <scope>NUCLEOTIDE SEQUENCE</scope>
    <source>
        <strain evidence="10">PP-F2FG21</strain>
    </source>
</reference>
<feature type="domain" description="Alpha-L-rhamnosidase six-hairpin glycosidase" evidence="7">
    <location>
        <begin position="478"/>
        <end position="810"/>
    </location>
</feature>
<dbReference type="Pfam" id="PF05592">
    <property type="entry name" value="Bac_rhamnosid"/>
    <property type="match status" value="1"/>
</dbReference>
<evidence type="ECO:0000259" key="5">
    <source>
        <dbReference type="Pfam" id="PF05592"/>
    </source>
</evidence>
<comment type="caution">
    <text evidence="10">The sequence shown here is derived from an EMBL/GenBank/DDBJ whole genome shotgun (WGS) entry which is preliminary data.</text>
</comment>
<proteinExistence type="predicted"/>
<evidence type="ECO:0000313" key="10">
    <source>
        <dbReference type="EMBL" id="TEW68735.1"/>
    </source>
</evidence>
<dbReference type="Proteomes" id="UP000583101">
    <property type="component" value="Unassembled WGS sequence"/>
</dbReference>
<feature type="domain" description="Bacterial alpha-L-rhamnosidase N-terminal" evidence="6">
    <location>
        <begin position="188"/>
        <end position="355"/>
    </location>
</feature>
<evidence type="ECO:0000259" key="6">
    <source>
        <dbReference type="Pfam" id="PF08531"/>
    </source>
</evidence>
<dbReference type="InterPro" id="IPR008928">
    <property type="entry name" value="6-hairpin_glycosidase_sf"/>
</dbReference>
<evidence type="ECO:0000259" key="7">
    <source>
        <dbReference type="Pfam" id="PF17389"/>
    </source>
</evidence>
<organism evidence="10 11">
    <name type="scientific">Mucilaginibacter phyllosphaerae</name>
    <dbReference type="NCBI Taxonomy" id="1812349"/>
    <lineage>
        <taxon>Bacteria</taxon>
        <taxon>Pseudomonadati</taxon>
        <taxon>Bacteroidota</taxon>
        <taxon>Sphingobacteriia</taxon>
        <taxon>Sphingobacteriales</taxon>
        <taxon>Sphingobacteriaceae</taxon>
        <taxon>Mucilaginibacter</taxon>
    </lineage>
</organism>
<dbReference type="InterPro" id="IPR013783">
    <property type="entry name" value="Ig-like_fold"/>
</dbReference>
<evidence type="ECO:0000256" key="4">
    <source>
        <dbReference type="SAM" id="SignalP"/>
    </source>
</evidence>
<dbReference type="RefSeq" id="WP_134334575.1">
    <property type="nucleotide sequence ID" value="NZ_BMCZ01000001.1"/>
</dbReference>
<accession>A0A4Y8AJN8</accession>
<evidence type="ECO:0000313" key="12">
    <source>
        <dbReference type="Proteomes" id="UP000583101"/>
    </source>
</evidence>
<keyword evidence="4" id="KW-0732">Signal</keyword>
<reference evidence="10 11" key="1">
    <citation type="journal article" date="2016" name="Int. J. Syst. Evol. Microbiol.">
        <title>Proposal of Mucilaginibacter phyllosphaerae sp. nov. isolated from the phyllosphere of Galium album.</title>
        <authorList>
            <person name="Aydogan E.L."/>
            <person name="Busse H.J."/>
            <person name="Moser G."/>
            <person name="Muller C."/>
            <person name="Kampfer P."/>
            <person name="Glaeser S.P."/>
        </authorList>
    </citation>
    <scope>NUCLEOTIDE SEQUENCE [LARGE SCALE GENOMIC DNA]</scope>
    <source>
        <strain evidence="10 11">PP-F2FG21</strain>
    </source>
</reference>
<dbReference type="Gene3D" id="2.60.120.260">
    <property type="entry name" value="Galactose-binding domain-like"/>
    <property type="match status" value="2"/>
</dbReference>
<dbReference type="InterPro" id="IPR035396">
    <property type="entry name" value="Bac_rhamnosid6H"/>
</dbReference>
<dbReference type="InterPro" id="IPR012341">
    <property type="entry name" value="6hp_glycosidase-like_sf"/>
</dbReference>
<dbReference type="EC" id="3.2.1.40" evidence="2"/>
<evidence type="ECO:0000259" key="8">
    <source>
        <dbReference type="Pfam" id="PF17390"/>
    </source>
</evidence>
<dbReference type="InterPro" id="IPR016007">
    <property type="entry name" value="Alpha_rhamnosid"/>
</dbReference>
<dbReference type="Pfam" id="PF25788">
    <property type="entry name" value="Ig_Rha78A_N"/>
    <property type="match status" value="1"/>
</dbReference>
<feature type="domain" description="Alpha-L-rhamnosidase C-terminal" evidence="8">
    <location>
        <begin position="814"/>
        <end position="889"/>
    </location>
</feature>
<protein>
    <recommendedName>
        <fullName evidence="2">alpha-L-rhamnosidase</fullName>
        <ecNumber evidence="2">3.2.1.40</ecNumber>
    </recommendedName>
</protein>
<feature type="domain" description="Alpha-L-rhamnosidase concanavalin-like" evidence="5">
    <location>
        <begin position="367"/>
        <end position="452"/>
    </location>
</feature>
<dbReference type="OrthoDB" id="9766741at2"/>
<gene>
    <name evidence="10" type="ORF">E2R65_00800</name>
    <name evidence="9" type="ORF">GGR35_000844</name>
</gene>
<feature type="chain" id="PRO_5044616704" description="alpha-L-rhamnosidase" evidence="4">
    <location>
        <begin position="24"/>
        <end position="925"/>
    </location>
</feature>
<comment type="catalytic activity">
    <reaction evidence="1">
        <text>Hydrolysis of terminal non-reducing alpha-L-rhamnose residues in alpha-L-rhamnosides.</text>
        <dbReference type="EC" id="3.2.1.40"/>
    </reaction>
</comment>
<dbReference type="InterPro" id="IPR013737">
    <property type="entry name" value="Bac_rhamnosid_N"/>
</dbReference>
<reference evidence="9 12" key="3">
    <citation type="submission" date="2020-08" db="EMBL/GenBank/DDBJ databases">
        <title>Genomic Encyclopedia of Type Strains, Phase IV (KMG-IV): sequencing the most valuable type-strain genomes for metagenomic binning, comparative biology and taxonomic classification.</title>
        <authorList>
            <person name="Goeker M."/>
        </authorList>
    </citation>
    <scope>NUCLEOTIDE SEQUENCE [LARGE SCALE GENOMIC DNA]</scope>
    <source>
        <strain evidence="9 12">DSM 100995</strain>
    </source>
</reference>
<dbReference type="Gene3D" id="1.50.10.10">
    <property type="match status" value="1"/>
</dbReference>
<feature type="signal peptide" evidence="4">
    <location>
        <begin position="1"/>
        <end position="23"/>
    </location>
</feature>